<dbReference type="InterPro" id="IPR033276">
    <property type="entry name" value="BB"/>
</dbReference>
<sequence>MDPCMTPDSNLARTAASLAATRHVTTRVITRKIEEREREEEEAAAAERRSRRWHCGSGAISLFSSANPGGNQGKHIVGGSSMATPNTYSVHVSSETHKIEAWLASDEALARQLQEDEESHDAIATTEFAGNVSMEPSSPAVEYRPSNNAAQVTREDNVDPDNMSYEQLQALGEAVGNQSRGLSDDLICYLVPFKNKCGLFSRKKNNEECVICKSTYKSRQKLIRLPCSHCYHADCITRWLKINKACPVCNEELATVLKENCSLAYSYRELNHDILKLVSLVHLHVMSGIKQYQTPGKKLINGTENDDRDQRKQREAVSEVDEGFFDQEQPEVDEGLLVLQIRASAPLCESWFEQEREEQGGSRRATRWGLPSGNTRRRRELVSPSPTARPPRLNRRDGLPGAEA</sequence>
<organism evidence="4 5">
    <name type="scientific">Zizania palustris</name>
    <name type="common">Northern wild rice</name>
    <dbReference type="NCBI Taxonomy" id="103762"/>
    <lineage>
        <taxon>Eukaryota</taxon>
        <taxon>Viridiplantae</taxon>
        <taxon>Streptophyta</taxon>
        <taxon>Embryophyta</taxon>
        <taxon>Tracheophyta</taxon>
        <taxon>Spermatophyta</taxon>
        <taxon>Magnoliopsida</taxon>
        <taxon>Liliopsida</taxon>
        <taxon>Poales</taxon>
        <taxon>Poaceae</taxon>
        <taxon>BOP clade</taxon>
        <taxon>Oryzoideae</taxon>
        <taxon>Oryzeae</taxon>
        <taxon>Zizaniinae</taxon>
        <taxon>Zizania</taxon>
    </lineage>
</organism>
<feature type="domain" description="RING-type" evidence="3">
    <location>
        <begin position="209"/>
        <end position="250"/>
    </location>
</feature>
<name>A0A8J5S2P1_ZIZPA</name>
<dbReference type="OrthoDB" id="8062037at2759"/>
<comment type="caution">
    <text evidence="4">The sequence shown here is derived from an EMBL/GenBank/DDBJ whole genome shotgun (WGS) entry which is preliminary data.</text>
</comment>
<dbReference type="GO" id="GO:0031624">
    <property type="term" value="F:ubiquitin conjugating enzyme binding"/>
    <property type="evidence" value="ECO:0007669"/>
    <property type="project" value="TreeGrafter"/>
</dbReference>
<dbReference type="AlphaFoldDB" id="A0A8J5S2P1"/>
<accession>A0A8J5S2P1</accession>
<keyword evidence="1" id="KW-0479">Metal-binding</keyword>
<dbReference type="PANTHER" id="PTHR46400">
    <property type="entry name" value="RING/U-BOX SUPERFAMILY PROTEIN"/>
    <property type="match status" value="1"/>
</dbReference>
<reference evidence="4" key="2">
    <citation type="submission" date="2021-02" db="EMBL/GenBank/DDBJ databases">
        <authorList>
            <person name="Kimball J.A."/>
            <person name="Haas M.W."/>
            <person name="Macchietto M."/>
            <person name="Kono T."/>
            <person name="Duquette J."/>
            <person name="Shao M."/>
        </authorList>
    </citation>
    <scope>NUCLEOTIDE SEQUENCE</scope>
    <source>
        <tissue evidence="4">Fresh leaf tissue</tissue>
    </source>
</reference>
<dbReference type="Proteomes" id="UP000729402">
    <property type="component" value="Unassembled WGS sequence"/>
</dbReference>
<dbReference type="FunFam" id="3.30.40.10:FF:000226">
    <property type="entry name" value="E3 ubiquitin ligase BIG BROTHER"/>
    <property type="match status" value="1"/>
</dbReference>
<dbReference type="Pfam" id="PF13639">
    <property type="entry name" value="zf-RING_2"/>
    <property type="match status" value="1"/>
</dbReference>
<evidence type="ECO:0000256" key="2">
    <source>
        <dbReference type="SAM" id="MobiDB-lite"/>
    </source>
</evidence>
<dbReference type="GO" id="GO:0016567">
    <property type="term" value="P:protein ubiquitination"/>
    <property type="evidence" value="ECO:0007669"/>
    <property type="project" value="InterPro"/>
</dbReference>
<keyword evidence="5" id="KW-1185">Reference proteome</keyword>
<keyword evidence="1" id="KW-0863">Zinc-finger</keyword>
<protein>
    <recommendedName>
        <fullName evidence="3">RING-type domain-containing protein</fullName>
    </recommendedName>
</protein>
<gene>
    <name evidence="4" type="ORF">GUJ93_ZPchr0002g25294</name>
</gene>
<dbReference type="PROSITE" id="PS50089">
    <property type="entry name" value="ZF_RING_2"/>
    <property type="match status" value="1"/>
</dbReference>
<evidence type="ECO:0000259" key="3">
    <source>
        <dbReference type="PROSITE" id="PS50089"/>
    </source>
</evidence>
<evidence type="ECO:0000313" key="5">
    <source>
        <dbReference type="Proteomes" id="UP000729402"/>
    </source>
</evidence>
<dbReference type="GO" id="GO:0004842">
    <property type="term" value="F:ubiquitin-protein transferase activity"/>
    <property type="evidence" value="ECO:0007669"/>
    <property type="project" value="InterPro"/>
</dbReference>
<dbReference type="GO" id="GO:0046621">
    <property type="term" value="P:negative regulation of organ growth"/>
    <property type="evidence" value="ECO:0007669"/>
    <property type="project" value="InterPro"/>
</dbReference>
<dbReference type="PANTHER" id="PTHR46400:SF6">
    <property type="entry name" value="OS09G0525400 PROTEIN"/>
    <property type="match status" value="1"/>
</dbReference>
<dbReference type="InterPro" id="IPR001841">
    <property type="entry name" value="Znf_RING"/>
</dbReference>
<reference evidence="4" key="1">
    <citation type="journal article" date="2021" name="bioRxiv">
        <title>Whole Genome Assembly and Annotation of Northern Wild Rice, Zizania palustris L., Supports a Whole Genome Duplication in the Zizania Genus.</title>
        <authorList>
            <person name="Haas M."/>
            <person name="Kono T."/>
            <person name="Macchietto M."/>
            <person name="Millas R."/>
            <person name="McGilp L."/>
            <person name="Shao M."/>
            <person name="Duquette J."/>
            <person name="Hirsch C.N."/>
            <person name="Kimball J."/>
        </authorList>
    </citation>
    <scope>NUCLEOTIDE SEQUENCE</scope>
    <source>
        <tissue evidence="4">Fresh leaf tissue</tissue>
    </source>
</reference>
<keyword evidence="1" id="KW-0862">Zinc</keyword>
<evidence type="ECO:0000256" key="1">
    <source>
        <dbReference type="PROSITE-ProRule" id="PRU00175"/>
    </source>
</evidence>
<feature type="region of interest" description="Disordered" evidence="2">
    <location>
        <begin position="353"/>
        <end position="404"/>
    </location>
</feature>
<dbReference type="EMBL" id="JAAALK010000287">
    <property type="protein sequence ID" value="KAG8057472.1"/>
    <property type="molecule type" value="Genomic_DNA"/>
</dbReference>
<proteinExistence type="predicted"/>
<dbReference type="GO" id="GO:0008270">
    <property type="term" value="F:zinc ion binding"/>
    <property type="evidence" value="ECO:0007669"/>
    <property type="project" value="UniProtKB-KW"/>
</dbReference>
<evidence type="ECO:0000313" key="4">
    <source>
        <dbReference type="EMBL" id="KAG8057472.1"/>
    </source>
</evidence>
<dbReference type="SMART" id="SM00184">
    <property type="entry name" value="RING"/>
    <property type="match status" value="1"/>
</dbReference>